<dbReference type="GO" id="GO:1990247">
    <property type="term" value="F:N6-methyladenosine-containing RNA reader activity"/>
    <property type="evidence" value="ECO:0007669"/>
    <property type="project" value="TreeGrafter"/>
</dbReference>
<evidence type="ECO:0000313" key="2">
    <source>
        <dbReference type="EMBL" id="KAF7721727.1"/>
    </source>
</evidence>
<reference evidence="2" key="1">
    <citation type="submission" date="2020-01" db="EMBL/GenBank/DDBJ databases">
        <title>Genome Sequencing of Three Apophysomyces-Like Fungal Strains Confirms a Novel Fungal Genus in the Mucoromycota with divergent Burkholderia-like Endosymbiotic Bacteria.</title>
        <authorList>
            <person name="Stajich J.E."/>
            <person name="Macias A.M."/>
            <person name="Carter-House D."/>
            <person name="Lovett B."/>
            <person name="Kasson L.R."/>
            <person name="Berry K."/>
            <person name="Grigoriev I."/>
            <person name="Chang Y."/>
            <person name="Spatafora J."/>
            <person name="Kasson M.T."/>
        </authorList>
    </citation>
    <scope>NUCLEOTIDE SEQUENCE</scope>
    <source>
        <strain evidence="2">NRRL A-21654</strain>
    </source>
</reference>
<accession>A0A8H7BGC5</accession>
<dbReference type="InterPro" id="IPR045168">
    <property type="entry name" value="YTH_prot"/>
</dbReference>
<dbReference type="CDD" id="cd21134">
    <property type="entry name" value="YTH"/>
    <property type="match status" value="1"/>
</dbReference>
<dbReference type="Gene3D" id="3.30.70.330">
    <property type="match status" value="1"/>
</dbReference>
<dbReference type="EMBL" id="JABAYA010000240">
    <property type="protein sequence ID" value="KAF7721727.1"/>
    <property type="molecule type" value="Genomic_DNA"/>
</dbReference>
<dbReference type="GO" id="GO:0000398">
    <property type="term" value="P:mRNA splicing, via spliceosome"/>
    <property type="evidence" value="ECO:0007669"/>
    <property type="project" value="TreeGrafter"/>
</dbReference>
<dbReference type="CDD" id="cd00590">
    <property type="entry name" value="RRM_SF"/>
    <property type="match status" value="1"/>
</dbReference>
<dbReference type="GO" id="GO:0048024">
    <property type="term" value="P:regulation of mRNA splicing, via spliceosome"/>
    <property type="evidence" value="ECO:0007669"/>
    <property type="project" value="TreeGrafter"/>
</dbReference>
<dbReference type="SUPFAM" id="SSF54928">
    <property type="entry name" value="RNA-binding domain, RBD"/>
    <property type="match status" value="1"/>
</dbReference>
<dbReference type="Proteomes" id="UP000605846">
    <property type="component" value="Unassembled WGS sequence"/>
</dbReference>
<dbReference type="OrthoDB" id="2290707at2759"/>
<protein>
    <recommendedName>
        <fullName evidence="1">YTH domain-containing protein</fullName>
    </recommendedName>
</protein>
<gene>
    <name evidence="2" type="ORF">EC973_004263</name>
</gene>
<dbReference type="PANTHER" id="PTHR12357:SF3">
    <property type="entry name" value="YTH DOMAIN-CONTAINING PROTEIN 1"/>
    <property type="match status" value="1"/>
</dbReference>
<dbReference type="InterPro" id="IPR007275">
    <property type="entry name" value="YTH_domain"/>
</dbReference>
<dbReference type="GO" id="GO:0003729">
    <property type="term" value="F:mRNA binding"/>
    <property type="evidence" value="ECO:0007669"/>
    <property type="project" value="TreeGrafter"/>
</dbReference>
<dbReference type="InterPro" id="IPR035979">
    <property type="entry name" value="RBD_domain_sf"/>
</dbReference>
<sequence length="540" mass="61854">MVRGTRSLEATYSGIKETPLYGKSAPARVGKSAWTTHINSKNTSQDDVTDANTVVLQGYEQRSSYSSRRQSTSSCGSVFVYPDSPASTEEQTLKDDSRAVDLSDKSFAMRSQLDLHSKKKHVHVENLDTVKAKQEYRGSQGDVGYNDCQSCKQAALELFKSMSQLPLSVSQKVSATEIVKRYRSLHSEQDEEDDRPSADHNVELAAETSRTASMWVGYLKRSVSFKDIQEYFYDANVLHIQYRRGARYARITYCNREAMENSIKRYNNTVFDGSVLQCWPLVQEDDLQEMSAKQGNWIWYGYGYRPHITQYGNTYFEAGMYLLNSYQWDYGHHRELTWASGTTFTGIQTVSARYLVMKPWAPEDMQISFDNGYWSIPSSKVELLNAVFEASTAEEVYLIFSVTGSGEFHGYARMLSPVLDVYGRDTYKYMEGTPFDRKNSDHLPNVQQPQFMRLWSSKKDTLRYGKLLNVKRRPRAWRHVFRLEWLVIQSLPFRKTKNLCNAWSMGASVNNSADCTELEPTVAEQLVRMIQQASGNKNSL</sequence>
<dbReference type="PROSITE" id="PS50882">
    <property type="entry name" value="YTH"/>
    <property type="match status" value="1"/>
</dbReference>
<dbReference type="GO" id="GO:0005654">
    <property type="term" value="C:nucleoplasm"/>
    <property type="evidence" value="ECO:0007669"/>
    <property type="project" value="TreeGrafter"/>
</dbReference>
<name>A0A8H7BGC5_9FUNG</name>
<dbReference type="Gene3D" id="3.10.590.10">
    <property type="entry name" value="ph1033 like domains"/>
    <property type="match status" value="1"/>
</dbReference>
<evidence type="ECO:0000259" key="1">
    <source>
        <dbReference type="PROSITE" id="PS50882"/>
    </source>
</evidence>
<dbReference type="Pfam" id="PF04146">
    <property type="entry name" value="YTH"/>
    <property type="match status" value="1"/>
</dbReference>
<dbReference type="InterPro" id="IPR012677">
    <property type="entry name" value="Nucleotide-bd_a/b_plait_sf"/>
</dbReference>
<dbReference type="AlphaFoldDB" id="A0A8H7BGC5"/>
<organism evidence="2 3">
    <name type="scientific">Apophysomyces ossiformis</name>
    <dbReference type="NCBI Taxonomy" id="679940"/>
    <lineage>
        <taxon>Eukaryota</taxon>
        <taxon>Fungi</taxon>
        <taxon>Fungi incertae sedis</taxon>
        <taxon>Mucoromycota</taxon>
        <taxon>Mucoromycotina</taxon>
        <taxon>Mucoromycetes</taxon>
        <taxon>Mucorales</taxon>
        <taxon>Mucorineae</taxon>
        <taxon>Mucoraceae</taxon>
        <taxon>Apophysomyces</taxon>
    </lineage>
</organism>
<evidence type="ECO:0000313" key="3">
    <source>
        <dbReference type="Proteomes" id="UP000605846"/>
    </source>
</evidence>
<feature type="domain" description="YTH" evidence="1">
    <location>
        <begin position="352"/>
        <end position="530"/>
    </location>
</feature>
<keyword evidence="3" id="KW-1185">Reference proteome</keyword>
<dbReference type="PANTHER" id="PTHR12357">
    <property type="entry name" value="YTH YT521-B HOMOLOGY DOMAIN-CONTAINING"/>
    <property type="match status" value="1"/>
</dbReference>
<comment type="caution">
    <text evidence="2">The sequence shown here is derived from an EMBL/GenBank/DDBJ whole genome shotgun (WGS) entry which is preliminary data.</text>
</comment>
<proteinExistence type="predicted"/>